<protein>
    <recommendedName>
        <fullName evidence="7">X-ray radiation resistance-associated protein 1</fullName>
    </recommendedName>
</protein>
<comment type="caution">
    <text evidence="5">The sequence shown here is derived from an EMBL/GenBank/DDBJ whole genome shotgun (WGS) entry which is preliminary data.</text>
</comment>
<dbReference type="STRING" id="400727.A0A2T7NDA9"/>
<name>A0A2T7NDA9_POMCA</name>
<dbReference type="SMART" id="SM00369">
    <property type="entry name" value="LRR_TYP"/>
    <property type="match status" value="4"/>
</dbReference>
<dbReference type="OrthoDB" id="1687175at2759"/>
<dbReference type="PANTHER" id="PTHR22710:SF2">
    <property type="entry name" value="X-RAY RADIATION RESISTANCE-ASSOCIATED PROTEIN 1"/>
    <property type="match status" value="1"/>
</dbReference>
<evidence type="ECO:0000313" key="6">
    <source>
        <dbReference type="Proteomes" id="UP000245119"/>
    </source>
</evidence>
<keyword evidence="4" id="KW-0677">Repeat</keyword>
<dbReference type="GO" id="GO:0005634">
    <property type="term" value="C:nucleus"/>
    <property type="evidence" value="ECO:0007669"/>
    <property type="project" value="TreeGrafter"/>
</dbReference>
<keyword evidence="3" id="KW-0433">Leucine-rich repeat</keyword>
<dbReference type="PANTHER" id="PTHR22710">
    <property type="entry name" value="X-RAY RADIATION RESISTANCE ASSOCIATED PROTEIN 1 XRRA1"/>
    <property type="match status" value="1"/>
</dbReference>
<dbReference type="SUPFAM" id="SSF52058">
    <property type="entry name" value="L domain-like"/>
    <property type="match status" value="1"/>
</dbReference>
<keyword evidence="2" id="KW-0963">Cytoplasm</keyword>
<organism evidence="5 6">
    <name type="scientific">Pomacea canaliculata</name>
    <name type="common">Golden apple snail</name>
    <dbReference type="NCBI Taxonomy" id="400727"/>
    <lineage>
        <taxon>Eukaryota</taxon>
        <taxon>Metazoa</taxon>
        <taxon>Spiralia</taxon>
        <taxon>Lophotrochozoa</taxon>
        <taxon>Mollusca</taxon>
        <taxon>Gastropoda</taxon>
        <taxon>Caenogastropoda</taxon>
        <taxon>Architaenioglossa</taxon>
        <taxon>Ampullarioidea</taxon>
        <taxon>Ampullariidae</taxon>
        <taxon>Pomacea</taxon>
    </lineage>
</organism>
<dbReference type="AlphaFoldDB" id="A0A2T7NDA9"/>
<evidence type="ECO:0000256" key="2">
    <source>
        <dbReference type="ARBA" id="ARBA00022490"/>
    </source>
</evidence>
<dbReference type="Proteomes" id="UP000245119">
    <property type="component" value="Linkage Group LG14"/>
</dbReference>
<gene>
    <name evidence="5" type="ORF">C0Q70_21699</name>
</gene>
<dbReference type="InterPro" id="IPR003591">
    <property type="entry name" value="Leu-rich_rpt_typical-subtyp"/>
</dbReference>
<evidence type="ECO:0008006" key="7">
    <source>
        <dbReference type="Google" id="ProtNLM"/>
    </source>
</evidence>
<dbReference type="InterPro" id="IPR001611">
    <property type="entry name" value="Leu-rich_rpt"/>
</dbReference>
<dbReference type="InterPro" id="IPR032675">
    <property type="entry name" value="LRR_dom_sf"/>
</dbReference>
<dbReference type="GO" id="GO:0005737">
    <property type="term" value="C:cytoplasm"/>
    <property type="evidence" value="ECO:0007669"/>
    <property type="project" value="UniProtKB-SubCell"/>
</dbReference>
<evidence type="ECO:0000313" key="5">
    <source>
        <dbReference type="EMBL" id="PVD19135.1"/>
    </source>
</evidence>
<dbReference type="PROSITE" id="PS51450">
    <property type="entry name" value="LRR"/>
    <property type="match status" value="1"/>
</dbReference>
<dbReference type="Gene3D" id="3.80.10.10">
    <property type="entry name" value="Ribonuclease Inhibitor"/>
    <property type="match status" value="3"/>
</dbReference>
<accession>A0A2T7NDA9</accession>
<dbReference type="EMBL" id="PZQS01000014">
    <property type="protein sequence ID" value="PVD19135.1"/>
    <property type="molecule type" value="Genomic_DNA"/>
</dbReference>
<proteinExistence type="predicted"/>
<keyword evidence="6" id="KW-1185">Reference proteome</keyword>
<reference evidence="5 6" key="1">
    <citation type="submission" date="2018-04" db="EMBL/GenBank/DDBJ databases">
        <title>The genome of golden apple snail Pomacea canaliculata provides insight into stress tolerance and invasive adaptation.</title>
        <authorList>
            <person name="Liu C."/>
            <person name="Liu B."/>
            <person name="Ren Y."/>
            <person name="Zhang Y."/>
            <person name="Wang H."/>
            <person name="Li S."/>
            <person name="Jiang F."/>
            <person name="Yin L."/>
            <person name="Zhang G."/>
            <person name="Qian W."/>
            <person name="Fan W."/>
        </authorList>
    </citation>
    <scope>NUCLEOTIDE SEQUENCE [LARGE SCALE GENOMIC DNA]</scope>
    <source>
        <strain evidence="5">SZHN2017</strain>
        <tissue evidence="5">Muscle</tissue>
    </source>
</reference>
<sequence>MATGVTQPGGNLSGCFPVRGLIKSYAVEGDGSWLVAYRTEQRRRFKAVLCGKPRTYSRIKRERKKTEKKRAVVAKQNTDDFSDSDERPVLDGFFLMKHCHIEDPSDVCSINISGLKLTDANQSDFHMCISKLSFFKRTRSALNGLRGLKIQHNDFPLLEVLDLSYNNLSYRDVLTLGLLPNLRILQLTGNNFSNLPQDMAAPYISDDKKVKKNRYSRLEILLLDDNKLEDVTVFSALARLPKLRHLNMEKNQITQVPHLKCVEGRIFIYNVSEPNTKGQRSGNHKSLRSVISQNTGPETVNDLSQRSPSIHEEVSLVATIMDTTEGHLSSKKATLGTQRQGECSDAALLTDDFSLGDLSARIHELVKEETDENQNEANEDVELKPLSPFPELRSLNLAHNKIEVESALLAVATWPALVHLIIHSNPLTTQHAGDPPLLKQFLSDRLGIRLQRQVRVRSGKHRIEMQQNKARKVSDKIPKVPRSTIEERLAIEAPTPKPVLLGSDAWMLGESLSDFDGKTSRWKPESLKPERELSVNQSAIRNYEDRHKWPGGMVNEEENAGYNNKKSQKPGAAYSDTFYMTQLEEEVLAAVDKRDQKTKTDRYKGYEIFLDIDHEKDLDEELPKDIQGNIRALKYTLEHPLVYRDTSVDLDRVKRKVPEFRRVPIPPAQPHKSHQEHVDDVLENLRTLKTVEEEKLADVLRHPRKFNKKFPDAPHLLGQIQRRYNAVRANSIKPTQEAKNVVDEAFKVLNKRR</sequence>
<comment type="subcellular location">
    <subcellularLocation>
        <location evidence="1">Cytoplasm</location>
    </subcellularLocation>
</comment>
<evidence type="ECO:0000256" key="3">
    <source>
        <dbReference type="ARBA" id="ARBA00022614"/>
    </source>
</evidence>
<evidence type="ECO:0000256" key="1">
    <source>
        <dbReference type="ARBA" id="ARBA00004496"/>
    </source>
</evidence>
<evidence type="ECO:0000256" key="4">
    <source>
        <dbReference type="ARBA" id="ARBA00022737"/>
    </source>
</evidence>